<proteinExistence type="predicted"/>
<gene>
    <name evidence="2" type="ORF">EDB92DRAFT_1820037</name>
</gene>
<dbReference type="EMBL" id="JAKELL010000107">
    <property type="protein sequence ID" value="KAH8982023.1"/>
    <property type="molecule type" value="Genomic_DNA"/>
</dbReference>
<dbReference type="Proteomes" id="UP001201163">
    <property type="component" value="Unassembled WGS sequence"/>
</dbReference>
<evidence type="ECO:0000313" key="2">
    <source>
        <dbReference type="EMBL" id="KAH8982023.1"/>
    </source>
</evidence>
<dbReference type="AlphaFoldDB" id="A0AAD4L809"/>
<evidence type="ECO:0000256" key="1">
    <source>
        <dbReference type="SAM" id="MobiDB-lite"/>
    </source>
</evidence>
<organism evidence="2 3">
    <name type="scientific">Lactarius akahatsu</name>
    <dbReference type="NCBI Taxonomy" id="416441"/>
    <lineage>
        <taxon>Eukaryota</taxon>
        <taxon>Fungi</taxon>
        <taxon>Dikarya</taxon>
        <taxon>Basidiomycota</taxon>
        <taxon>Agaricomycotina</taxon>
        <taxon>Agaricomycetes</taxon>
        <taxon>Russulales</taxon>
        <taxon>Russulaceae</taxon>
        <taxon>Lactarius</taxon>
    </lineage>
</organism>
<keyword evidence="3" id="KW-1185">Reference proteome</keyword>
<evidence type="ECO:0000313" key="3">
    <source>
        <dbReference type="Proteomes" id="UP001201163"/>
    </source>
</evidence>
<accession>A0AAD4L809</accession>
<feature type="region of interest" description="Disordered" evidence="1">
    <location>
        <begin position="32"/>
        <end position="51"/>
    </location>
</feature>
<reference evidence="2" key="1">
    <citation type="submission" date="2022-01" db="EMBL/GenBank/DDBJ databases">
        <title>Comparative genomics reveals a dynamic genome evolution in the ectomycorrhizal milk-cap (Lactarius) mushrooms.</title>
        <authorList>
            <consortium name="DOE Joint Genome Institute"/>
            <person name="Lebreton A."/>
            <person name="Tang N."/>
            <person name="Kuo A."/>
            <person name="LaButti K."/>
            <person name="Drula E."/>
            <person name="Barry K."/>
            <person name="Clum A."/>
            <person name="Lipzen A."/>
            <person name="Mousain D."/>
            <person name="Ng V."/>
            <person name="Wang R."/>
            <person name="Wang X."/>
            <person name="Dai Y."/>
            <person name="Henrissat B."/>
            <person name="Grigoriev I.V."/>
            <person name="Guerin-Laguette A."/>
            <person name="Yu F."/>
            <person name="Martin F.M."/>
        </authorList>
    </citation>
    <scope>NUCLEOTIDE SEQUENCE</scope>
    <source>
        <strain evidence="2">QP</strain>
    </source>
</reference>
<comment type="caution">
    <text evidence="2">The sequence shown here is derived from an EMBL/GenBank/DDBJ whole genome shotgun (WGS) entry which is preliminary data.</text>
</comment>
<protein>
    <submittedName>
        <fullName evidence="2">Uncharacterized protein</fullName>
    </submittedName>
</protein>
<name>A0AAD4L809_9AGAM</name>
<sequence length="159" mass="17537">MSHKRVRDNNLPMAVRRKELQTCTIHQNQGTIDQAHTSHREHEAVETGPGTSSSGPFCIFERIRGSWESHHCDRFTAVFRGLAGVFGGAVTGETVTLKVLYGNEHLAECIIDEDFVSPANASGVSVLLPKTTQISEEMALLQSYQVWWQEIKTDALGGA</sequence>
<feature type="compositionally biased region" description="Basic and acidic residues" evidence="1">
    <location>
        <begin position="36"/>
        <end position="45"/>
    </location>
</feature>